<proteinExistence type="predicted"/>
<evidence type="ECO:0000313" key="2">
    <source>
        <dbReference type="EMBL" id="SVC07989.1"/>
    </source>
</evidence>
<reference evidence="2" key="1">
    <citation type="submission" date="2018-05" db="EMBL/GenBank/DDBJ databases">
        <authorList>
            <person name="Lanie J.A."/>
            <person name="Ng W.-L."/>
            <person name="Kazmierczak K.M."/>
            <person name="Andrzejewski T.M."/>
            <person name="Davidsen T.M."/>
            <person name="Wayne K.J."/>
            <person name="Tettelin H."/>
            <person name="Glass J.I."/>
            <person name="Rusch D."/>
            <person name="Podicherti R."/>
            <person name="Tsui H.-C.T."/>
            <person name="Winkler M.E."/>
        </authorList>
    </citation>
    <scope>NUCLEOTIDE SEQUENCE</scope>
</reference>
<feature type="compositionally biased region" description="Basic and acidic residues" evidence="1">
    <location>
        <begin position="22"/>
        <end position="33"/>
    </location>
</feature>
<dbReference type="EMBL" id="UINC01072387">
    <property type="protein sequence ID" value="SVC07989.1"/>
    <property type="molecule type" value="Genomic_DNA"/>
</dbReference>
<name>A0A382J8P0_9ZZZZ</name>
<dbReference type="AlphaFoldDB" id="A0A382J8P0"/>
<protein>
    <submittedName>
        <fullName evidence="2">Uncharacterized protein</fullName>
    </submittedName>
</protein>
<accession>A0A382J8P0</accession>
<organism evidence="2">
    <name type="scientific">marine metagenome</name>
    <dbReference type="NCBI Taxonomy" id="408172"/>
    <lineage>
        <taxon>unclassified sequences</taxon>
        <taxon>metagenomes</taxon>
        <taxon>ecological metagenomes</taxon>
    </lineage>
</organism>
<sequence length="33" mass="3648">MGTWTGPADDTILHIVSSGESENSRKRIQENAF</sequence>
<evidence type="ECO:0000256" key="1">
    <source>
        <dbReference type="SAM" id="MobiDB-lite"/>
    </source>
</evidence>
<feature type="region of interest" description="Disordered" evidence="1">
    <location>
        <begin position="1"/>
        <end position="33"/>
    </location>
</feature>
<gene>
    <name evidence="2" type="ORF">METZ01_LOCUS260843</name>
</gene>